<feature type="transmembrane region" description="Helical" evidence="2">
    <location>
        <begin position="20"/>
        <end position="44"/>
    </location>
</feature>
<evidence type="ECO:0000256" key="2">
    <source>
        <dbReference type="SAM" id="Phobius"/>
    </source>
</evidence>
<proteinExistence type="predicted"/>
<dbReference type="InterPro" id="IPR037699">
    <property type="entry name" value="At5g65660-like"/>
</dbReference>
<keyword evidence="2" id="KW-0812">Transmembrane</keyword>
<protein>
    <recommendedName>
        <fullName evidence="5">Hydroxyproline-rich glycoprotein family protein</fullName>
    </recommendedName>
</protein>
<comment type="caution">
    <text evidence="3">The sequence shown here is derived from an EMBL/GenBank/DDBJ whole genome shotgun (WGS) entry which is preliminary data.</text>
</comment>
<feature type="region of interest" description="Disordered" evidence="1">
    <location>
        <begin position="53"/>
        <end position="72"/>
    </location>
</feature>
<dbReference type="EMBL" id="VOIH02000008">
    <property type="protein sequence ID" value="KAF3439149.1"/>
    <property type="molecule type" value="Genomic_DNA"/>
</dbReference>
<dbReference type="PANTHER" id="PTHR34291">
    <property type="entry name" value="HYDROXYPROLINE-RICH GLYCOPROTEIN FAMILY PROTEIN"/>
    <property type="match status" value="1"/>
</dbReference>
<dbReference type="AlphaFoldDB" id="A0A8K0GUU3"/>
<keyword evidence="2" id="KW-1133">Transmembrane helix</keyword>
<keyword evidence="4" id="KW-1185">Reference proteome</keyword>
<reference evidence="3" key="1">
    <citation type="submission" date="2020-03" db="EMBL/GenBank/DDBJ databases">
        <title>A high-quality chromosome-level genome assembly of a woody plant with both climbing and erect habits, Rhamnella rubrinervis.</title>
        <authorList>
            <person name="Lu Z."/>
            <person name="Yang Y."/>
            <person name="Zhu X."/>
            <person name="Sun Y."/>
        </authorList>
    </citation>
    <scope>NUCLEOTIDE SEQUENCE</scope>
    <source>
        <strain evidence="3">BYM</strain>
        <tissue evidence="3">Leaf</tissue>
    </source>
</reference>
<dbReference type="PANTHER" id="PTHR34291:SF1">
    <property type="entry name" value="HYDROXYPROLINE-RICH GLYCOPROTEIN FAMILY PROTEIN"/>
    <property type="match status" value="1"/>
</dbReference>
<accession>A0A8K0GUU3</accession>
<evidence type="ECO:0000313" key="4">
    <source>
        <dbReference type="Proteomes" id="UP000796880"/>
    </source>
</evidence>
<keyword evidence="2" id="KW-0472">Membrane</keyword>
<organism evidence="3 4">
    <name type="scientific">Rhamnella rubrinervis</name>
    <dbReference type="NCBI Taxonomy" id="2594499"/>
    <lineage>
        <taxon>Eukaryota</taxon>
        <taxon>Viridiplantae</taxon>
        <taxon>Streptophyta</taxon>
        <taxon>Embryophyta</taxon>
        <taxon>Tracheophyta</taxon>
        <taxon>Spermatophyta</taxon>
        <taxon>Magnoliopsida</taxon>
        <taxon>eudicotyledons</taxon>
        <taxon>Gunneridae</taxon>
        <taxon>Pentapetalae</taxon>
        <taxon>rosids</taxon>
        <taxon>fabids</taxon>
        <taxon>Rosales</taxon>
        <taxon>Rhamnaceae</taxon>
        <taxon>rhamnoid group</taxon>
        <taxon>Rhamneae</taxon>
        <taxon>Rhamnella</taxon>
    </lineage>
</organism>
<sequence>MESPDFSPPHVDASRPSLGFPLGTALLLLIIFSLSGIFSCCYHWEKLKSLRRSFSDGTDPEADIEQPPSKSKTACMDLKQNERQSLPVLMPGDEFPKFIALPCPCEPPQEEKVVVELIKPPKPPRIPVPLY</sequence>
<evidence type="ECO:0000313" key="3">
    <source>
        <dbReference type="EMBL" id="KAF3439149.1"/>
    </source>
</evidence>
<dbReference type="Proteomes" id="UP000796880">
    <property type="component" value="Unassembled WGS sequence"/>
</dbReference>
<name>A0A8K0GUU3_9ROSA</name>
<evidence type="ECO:0008006" key="5">
    <source>
        <dbReference type="Google" id="ProtNLM"/>
    </source>
</evidence>
<evidence type="ECO:0000256" key="1">
    <source>
        <dbReference type="SAM" id="MobiDB-lite"/>
    </source>
</evidence>
<gene>
    <name evidence="3" type="ORF">FNV43_RR17424</name>
</gene>
<dbReference type="OrthoDB" id="1936969at2759"/>